<dbReference type="AlphaFoldDB" id="A0A848HV00"/>
<dbReference type="CDD" id="cd06662">
    <property type="entry name" value="SURF1"/>
    <property type="match status" value="1"/>
</dbReference>
<comment type="caution">
    <text evidence="6">Lacks conserved residue(s) required for the propagation of feature annotation.</text>
</comment>
<comment type="caution">
    <text evidence="7">The sequence shown here is derived from an EMBL/GenBank/DDBJ whole genome shotgun (WGS) entry which is preliminary data.</text>
</comment>
<keyword evidence="8" id="KW-1185">Reference proteome</keyword>
<dbReference type="PANTHER" id="PTHR23427:SF2">
    <property type="entry name" value="SURFEIT LOCUS PROTEIN 1"/>
    <property type="match status" value="1"/>
</dbReference>
<dbReference type="EMBL" id="JABBGG010000009">
    <property type="protein sequence ID" value="NML62538.1"/>
    <property type="molecule type" value="Genomic_DNA"/>
</dbReference>
<sequence>MRAFRFRPIPFVATVLLVALGISLGQWQDRRATGKIAVQEQINAGAHAAPLALDTAPVVAASAEHRKVTATGEFVAGWPILLDNRPQEGKGPGFYLLMPMRLAGTDMHVLVARGWLPRPAGAAGLKPSFDTPSGTVTVSGVARGTLGKVMQLGSAPPVKPGAILQNIEVAQFAQASGLQLQPFFIEQTDPVQPGEQLVRDWPAPSLGVEKHQGYAFQWYALAVMALLFFVITGFRRGPKPDQ</sequence>
<proteinExistence type="inferred from homology"/>
<accession>A0A848HV00</accession>
<dbReference type="GO" id="GO:0005886">
    <property type="term" value="C:plasma membrane"/>
    <property type="evidence" value="ECO:0007669"/>
    <property type="project" value="UniProtKB-SubCell"/>
</dbReference>
<dbReference type="Proteomes" id="UP000583752">
    <property type="component" value="Unassembled WGS sequence"/>
</dbReference>
<evidence type="ECO:0000256" key="6">
    <source>
        <dbReference type="RuleBase" id="RU363076"/>
    </source>
</evidence>
<organism evidence="7 8">
    <name type="scientific">Massilia polaris</name>
    <dbReference type="NCBI Taxonomy" id="2728846"/>
    <lineage>
        <taxon>Bacteria</taxon>
        <taxon>Pseudomonadati</taxon>
        <taxon>Pseudomonadota</taxon>
        <taxon>Betaproteobacteria</taxon>
        <taxon>Burkholderiales</taxon>
        <taxon>Oxalobacteraceae</taxon>
        <taxon>Telluria group</taxon>
        <taxon>Massilia</taxon>
    </lineage>
</organism>
<keyword evidence="3 6" id="KW-0812">Transmembrane</keyword>
<keyword evidence="6" id="KW-1003">Cell membrane</keyword>
<comment type="subcellular location">
    <subcellularLocation>
        <location evidence="6">Cell membrane</location>
        <topology evidence="6">Multi-pass membrane protein</topology>
    </subcellularLocation>
    <subcellularLocation>
        <location evidence="1">Membrane</location>
    </subcellularLocation>
</comment>
<reference evidence="7 8" key="1">
    <citation type="submission" date="2020-04" db="EMBL/GenBank/DDBJ databases">
        <title>Massilia sp. RP-1-19 isolated from soil.</title>
        <authorList>
            <person name="Dahal R.H."/>
        </authorList>
    </citation>
    <scope>NUCLEOTIDE SEQUENCE [LARGE SCALE GENOMIC DNA]</scope>
    <source>
        <strain evidence="7 8">RP-1-19</strain>
    </source>
</reference>
<dbReference type="RefSeq" id="WP_169467617.1">
    <property type="nucleotide sequence ID" value="NZ_JABBGG010000009.1"/>
</dbReference>
<evidence type="ECO:0000256" key="1">
    <source>
        <dbReference type="ARBA" id="ARBA00004370"/>
    </source>
</evidence>
<dbReference type="InterPro" id="IPR045214">
    <property type="entry name" value="Surf1/Surf4"/>
</dbReference>
<evidence type="ECO:0000256" key="5">
    <source>
        <dbReference type="ARBA" id="ARBA00023136"/>
    </source>
</evidence>
<dbReference type="PANTHER" id="PTHR23427">
    <property type="entry name" value="SURFEIT LOCUS PROTEIN"/>
    <property type="match status" value="1"/>
</dbReference>
<keyword evidence="4 6" id="KW-1133">Transmembrane helix</keyword>
<comment type="similarity">
    <text evidence="2 6">Belongs to the SURF1 family.</text>
</comment>
<feature type="transmembrane region" description="Helical" evidence="6">
    <location>
        <begin position="216"/>
        <end position="234"/>
    </location>
</feature>
<dbReference type="PROSITE" id="PS50895">
    <property type="entry name" value="SURF1"/>
    <property type="match status" value="1"/>
</dbReference>
<evidence type="ECO:0000256" key="2">
    <source>
        <dbReference type="ARBA" id="ARBA00007165"/>
    </source>
</evidence>
<keyword evidence="5 6" id="KW-0472">Membrane</keyword>
<protein>
    <recommendedName>
        <fullName evidence="6">SURF1-like protein</fullName>
    </recommendedName>
</protein>
<gene>
    <name evidence="7" type="ORF">HHL21_15940</name>
</gene>
<evidence type="ECO:0000313" key="8">
    <source>
        <dbReference type="Proteomes" id="UP000583752"/>
    </source>
</evidence>
<dbReference type="Pfam" id="PF02104">
    <property type="entry name" value="SURF1"/>
    <property type="match status" value="1"/>
</dbReference>
<evidence type="ECO:0000313" key="7">
    <source>
        <dbReference type="EMBL" id="NML62538.1"/>
    </source>
</evidence>
<evidence type="ECO:0000256" key="3">
    <source>
        <dbReference type="ARBA" id="ARBA00022692"/>
    </source>
</evidence>
<evidence type="ECO:0000256" key="4">
    <source>
        <dbReference type="ARBA" id="ARBA00022989"/>
    </source>
</evidence>
<dbReference type="InterPro" id="IPR002994">
    <property type="entry name" value="Surf1/Shy1"/>
</dbReference>
<name>A0A848HV00_9BURK</name>